<evidence type="ECO:0000256" key="3">
    <source>
        <dbReference type="SAM" id="MobiDB-lite"/>
    </source>
</evidence>
<dbReference type="InterPro" id="IPR042299">
    <property type="entry name" value="Ufd1-like_Nn"/>
</dbReference>
<evidence type="ECO:0000259" key="5">
    <source>
        <dbReference type="Pfam" id="PF24842"/>
    </source>
</evidence>
<feature type="domain" description="Ubiquitin fusion degradation protein UFD1 N-terminal subdomain 1" evidence="4">
    <location>
        <begin position="29"/>
        <end position="127"/>
    </location>
</feature>
<comment type="caution">
    <text evidence="6">The sequence shown here is derived from an EMBL/GenBank/DDBJ whole genome shotgun (WGS) entry which is preliminary data.</text>
</comment>
<name>A0ABQ8FFN9_9FUNG</name>
<reference evidence="6 7" key="1">
    <citation type="submission" date="2021-02" db="EMBL/GenBank/DDBJ databases">
        <title>Variation within the Batrachochytrium salamandrivorans European outbreak.</title>
        <authorList>
            <person name="Kelly M."/>
            <person name="Pasmans F."/>
            <person name="Shea T.P."/>
            <person name="Munoz J.F."/>
            <person name="Carranza S."/>
            <person name="Cuomo C.A."/>
            <person name="Martel A."/>
        </authorList>
    </citation>
    <scope>NUCLEOTIDE SEQUENCE [LARGE SCALE GENOMIC DNA]</scope>
    <source>
        <strain evidence="6 7">AMFP18/2</strain>
    </source>
</reference>
<comment type="similarity">
    <text evidence="1">Belongs to the UFD1 family.</text>
</comment>
<dbReference type="PANTHER" id="PTHR12555:SF13">
    <property type="entry name" value="UBIQUITIN RECOGNITION FACTOR IN ER-ASSOCIATED DEGRADATION PROTEIN 1"/>
    <property type="match status" value="1"/>
</dbReference>
<evidence type="ECO:0000313" key="7">
    <source>
        <dbReference type="Proteomes" id="UP001648503"/>
    </source>
</evidence>
<sequence>MFNGRGYDYNDNDMFGAPSPFGRRPLNEFKELYRCFSIAMLPGNDKKSANYGGKVFMPPSALAKLSSLHIEYPMLFEIKNNVLPNMTHAGVLEFVAEEGRVYIPNWMMQTLFLQEGQIVEMRSTSLPLGKFVKIQPQSVAFLDITDPKAVLEQAFRSFTTLTQGDIISINYNDKLYDILVMETKPEGKGISIIETDLEVDFAAPLGYVEPEPVRRGPVNRPATNISDHTAKASDEFRAFVGSGVRLNGKAQSLSGSVNDDAMSNIPESDNAVVPAALHLPPGKLYFGYPVKPINPKCEDGKTTSGTNDGPKFSGSGQTLRAARGGGNNSKPYLGTPGASGSSQ</sequence>
<organism evidence="6 7">
    <name type="scientific">Batrachochytrium salamandrivorans</name>
    <dbReference type="NCBI Taxonomy" id="1357716"/>
    <lineage>
        <taxon>Eukaryota</taxon>
        <taxon>Fungi</taxon>
        <taxon>Fungi incertae sedis</taxon>
        <taxon>Chytridiomycota</taxon>
        <taxon>Chytridiomycota incertae sedis</taxon>
        <taxon>Chytridiomycetes</taxon>
        <taxon>Rhizophydiales</taxon>
        <taxon>Rhizophydiales incertae sedis</taxon>
        <taxon>Batrachochytrium</taxon>
    </lineage>
</organism>
<dbReference type="Pfam" id="PF24842">
    <property type="entry name" value="UFD1_N2"/>
    <property type="match status" value="1"/>
</dbReference>
<dbReference type="Pfam" id="PF03152">
    <property type="entry name" value="UFD1_N1"/>
    <property type="match status" value="1"/>
</dbReference>
<feature type="domain" description="Ubiquitin fusion degradation protein UFD1 N-terminal subdomain 2" evidence="5">
    <location>
        <begin position="129"/>
        <end position="204"/>
    </location>
</feature>
<protein>
    <recommendedName>
        <fullName evidence="8">Ubiquitin fusion degradation protein UFD1</fullName>
    </recommendedName>
</protein>
<gene>
    <name evidence="6" type="ORF">BASA50_004590</name>
</gene>
<dbReference type="Gene3D" id="2.40.40.50">
    <property type="entry name" value="Ubiquitin fusion degradation protein UFD1, N-terminal domain"/>
    <property type="match status" value="1"/>
</dbReference>
<proteinExistence type="inferred from homology"/>
<keyword evidence="2" id="KW-0833">Ubl conjugation pathway</keyword>
<dbReference type="InterPro" id="IPR055418">
    <property type="entry name" value="UFD1_N2"/>
</dbReference>
<dbReference type="PANTHER" id="PTHR12555">
    <property type="entry name" value="UBIQUITIN FUSION DEGRADATON PROTEIN 1"/>
    <property type="match status" value="1"/>
</dbReference>
<feature type="region of interest" description="Disordered" evidence="3">
    <location>
        <begin position="297"/>
        <end position="343"/>
    </location>
</feature>
<dbReference type="InterPro" id="IPR055417">
    <property type="entry name" value="UFD1_N1"/>
</dbReference>
<dbReference type="InterPro" id="IPR004854">
    <property type="entry name" value="Ufd1-like"/>
</dbReference>
<keyword evidence="7" id="KW-1185">Reference proteome</keyword>
<dbReference type="Proteomes" id="UP001648503">
    <property type="component" value="Unassembled WGS sequence"/>
</dbReference>
<evidence type="ECO:0000256" key="2">
    <source>
        <dbReference type="ARBA" id="ARBA00022786"/>
    </source>
</evidence>
<evidence type="ECO:0000259" key="4">
    <source>
        <dbReference type="Pfam" id="PF03152"/>
    </source>
</evidence>
<dbReference type="Gene3D" id="3.10.330.10">
    <property type="match status" value="1"/>
</dbReference>
<evidence type="ECO:0008006" key="8">
    <source>
        <dbReference type="Google" id="ProtNLM"/>
    </source>
</evidence>
<evidence type="ECO:0000256" key="1">
    <source>
        <dbReference type="ARBA" id="ARBA00006043"/>
    </source>
</evidence>
<dbReference type="EMBL" id="JAFCIX010000152">
    <property type="protein sequence ID" value="KAH6597238.1"/>
    <property type="molecule type" value="Genomic_DNA"/>
</dbReference>
<evidence type="ECO:0000313" key="6">
    <source>
        <dbReference type="EMBL" id="KAH6597238.1"/>
    </source>
</evidence>
<accession>A0ABQ8FFN9</accession>